<protein>
    <submittedName>
        <fullName evidence="9">Thioredoxin</fullName>
    </submittedName>
</protein>
<dbReference type="Gene3D" id="3.40.30.10">
    <property type="entry name" value="Glutaredoxin"/>
    <property type="match status" value="1"/>
</dbReference>
<feature type="domain" description="Thioredoxin" evidence="8">
    <location>
        <begin position="151"/>
        <end position="329"/>
    </location>
</feature>
<keyword evidence="5" id="KW-0676">Redox-active center</keyword>
<dbReference type="PANTHER" id="PTHR13887">
    <property type="entry name" value="GLUTATHIONE S-TRANSFERASE KAPPA"/>
    <property type="match status" value="1"/>
</dbReference>
<evidence type="ECO:0000256" key="7">
    <source>
        <dbReference type="SAM" id="SignalP"/>
    </source>
</evidence>
<sequence length="380" mass="41713">MHLFKPLAAALLCTLPLSLVQAAELSYHYGDQDYSGKNLPAAVRIQLNELETKVNQQRQDIIDQYVLDAWLREKAKAEGKTPEEVAAKALEVAEPDEAALRKFYDQNWERIQKPYKEVKDELVGAVWAERQQEKMKEVLKQIATEKNYTVSLPKPEALVFEVKTEGYPSKGSSTPSVTLVEFADFQCPHCKEGAEIADKVLKQYSDKMRIVYRHMPINPSGISRKVAAASICADQQGKFWEYHDLAFKNQDKLDDKSPLQLATELKLDEAKMKACLEDPKTHEALEASEAEGRNLGVNGTPAFFINGQPFRPQLDMEKELTAAIESALNPNTATTSSSPTPAADAASTTTTAPAASSGVGTCTSSNSTATGADATKCTPQ</sequence>
<keyword evidence="2 7" id="KW-0732">Signal</keyword>
<feature type="chain" id="PRO_5012188356" evidence="7">
    <location>
        <begin position="23"/>
        <end position="380"/>
    </location>
</feature>
<feature type="signal peptide" evidence="7">
    <location>
        <begin position="1"/>
        <end position="22"/>
    </location>
</feature>
<dbReference type="Pfam" id="PF13462">
    <property type="entry name" value="Thioredoxin_4"/>
    <property type="match status" value="1"/>
</dbReference>
<dbReference type="PROSITE" id="PS51352">
    <property type="entry name" value="THIOREDOXIN_2"/>
    <property type="match status" value="1"/>
</dbReference>
<evidence type="ECO:0000313" key="10">
    <source>
        <dbReference type="Proteomes" id="UP000190460"/>
    </source>
</evidence>
<dbReference type="AlphaFoldDB" id="A0A1T4Y3R0"/>
<evidence type="ECO:0000313" key="9">
    <source>
        <dbReference type="EMBL" id="SKA96376.1"/>
    </source>
</evidence>
<dbReference type="Proteomes" id="UP000190460">
    <property type="component" value="Unassembled WGS sequence"/>
</dbReference>
<evidence type="ECO:0000256" key="4">
    <source>
        <dbReference type="ARBA" id="ARBA00023157"/>
    </source>
</evidence>
<dbReference type="SUPFAM" id="SSF52833">
    <property type="entry name" value="Thioredoxin-like"/>
    <property type="match status" value="1"/>
</dbReference>
<dbReference type="GO" id="GO:0016491">
    <property type="term" value="F:oxidoreductase activity"/>
    <property type="evidence" value="ECO:0007669"/>
    <property type="project" value="UniProtKB-KW"/>
</dbReference>
<comment type="similarity">
    <text evidence="1">Belongs to the thioredoxin family. DsbA subfamily.</text>
</comment>
<reference evidence="9 10" key="1">
    <citation type="submission" date="2017-02" db="EMBL/GenBank/DDBJ databases">
        <authorList>
            <person name="Peterson S.W."/>
        </authorList>
    </citation>
    <scope>NUCLEOTIDE SEQUENCE [LARGE SCALE GENOMIC DNA]</scope>
    <source>
        <strain evidence="9 10">ATCC 49788</strain>
    </source>
</reference>
<dbReference type="PANTHER" id="PTHR13887:SF14">
    <property type="entry name" value="DISULFIDE BOND FORMATION PROTEIN D"/>
    <property type="match status" value="1"/>
</dbReference>
<keyword evidence="4" id="KW-1015">Disulfide bond</keyword>
<accession>A0A1T4Y3R0</accession>
<evidence type="ECO:0000256" key="3">
    <source>
        <dbReference type="ARBA" id="ARBA00023002"/>
    </source>
</evidence>
<name>A0A1T4Y3R0_9GAMM</name>
<evidence type="ECO:0000256" key="6">
    <source>
        <dbReference type="SAM" id="MobiDB-lite"/>
    </source>
</evidence>
<feature type="compositionally biased region" description="Low complexity" evidence="6">
    <location>
        <begin position="332"/>
        <end position="357"/>
    </location>
</feature>
<evidence type="ECO:0000256" key="2">
    <source>
        <dbReference type="ARBA" id="ARBA00022729"/>
    </source>
</evidence>
<dbReference type="InterPro" id="IPR012336">
    <property type="entry name" value="Thioredoxin-like_fold"/>
</dbReference>
<dbReference type="InterPro" id="IPR013766">
    <property type="entry name" value="Thioredoxin_domain"/>
</dbReference>
<evidence type="ECO:0000259" key="8">
    <source>
        <dbReference type="PROSITE" id="PS51352"/>
    </source>
</evidence>
<dbReference type="RefSeq" id="WP_078924282.1">
    <property type="nucleotide sequence ID" value="NZ_FUYB01000035.1"/>
</dbReference>
<evidence type="ECO:0000256" key="5">
    <source>
        <dbReference type="ARBA" id="ARBA00023284"/>
    </source>
</evidence>
<dbReference type="InterPro" id="IPR036249">
    <property type="entry name" value="Thioredoxin-like_sf"/>
</dbReference>
<dbReference type="STRING" id="92487.SAMN02745130_03872"/>
<proteinExistence type="inferred from homology"/>
<keyword evidence="3" id="KW-0560">Oxidoreductase</keyword>
<evidence type="ECO:0000256" key="1">
    <source>
        <dbReference type="ARBA" id="ARBA00005791"/>
    </source>
</evidence>
<dbReference type="OrthoDB" id="9780340at2"/>
<gene>
    <name evidence="9" type="ORF">SAMN02745130_03872</name>
</gene>
<feature type="compositionally biased region" description="Polar residues" evidence="6">
    <location>
        <begin position="358"/>
        <end position="370"/>
    </location>
</feature>
<feature type="region of interest" description="Disordered" evidence="6">
    <location>
        <begin position="330"/>
        <end position="380"/>
    </location>
</feature>
<organism evidence="9 10">
    <name type="scientific">Thiothrix eikelboomii</name>
    <dbReference type="NCBI Taxonomy" id="92487"/>
    <lineage>
        <taxon>Bacteria</taxon>
        <taxon>Pseudomonadati</taxon>
        <taxon>Pseudomonadota</taxon>
        <taxon>Gammaproteobacteria</taxon>
        <taxon>Thiotrichales</taxon>
        <taxon>Thiotrichaceae</taxon>
        <taxon>Thiothrix</taxon>
    </lineage>
</organism>
<dbReference type="EMBL" id="FUYB01000035">
    <property type="protein sequence ID" value="SKA96376.1"/>
    <property type="molecule type" value="Genomic_DNA"/>
</dbReference>
<keyword evidence="10" id="KW-1185">Reference proteome</keyword>